<feature type="transmembrane region" description="Helical" evidence="2">
    <location>
        <begin position="171"/>
        <end position="188"/>
    </location>
</feature>
<accession>A0A8H7D455</accession>
<sequence>MSSETAIDPLEMVDLQPGVIAHATTFDSAARMEEGHAATAGDSTSDNPNTSLEPDGLLDPVQPGKDPKVKVTLWRLLNTVVVLVLGVYKAVAAYGGQQTAPTTLDWILGVLWAVTAYWVSFLEEAQLGPRERWFFIQDHSAVLFPILKFFFVLFVVGLFWCGILGLNWHGFWIGPLWLLALALACSCLERSRRRRRR</sequence>
<dbReference type="AlphaFoldDB" id="A0A8H7D455"/>
<gene>
    <name evidence="3" type="ORF">MSAN_01186000</name>
</gene>
<evidence type="ECO:0000256" key="2">
    <source>
        <dbReference type="SAM" id="Phobius"/>
    </source>
</evidence>
<keyword evidence="2" id="KW-0812">Transmembrane</keyword>
<feature type="transmembrane region" description="Helical" evidence="2">
    <location>
        <begin position="106"/>
        <end position="122"/>
    </location>
</feature>
<dbReference type="OrthoDB" id="3058001at2759"/>
<feature type="transmembrane region" description="Helical" evidence="2">
    <location>
        <begin position="142"/>
        <end position="165"/>
    </location>
</feature>
<evidence type="ECO:0000313" key="4">
    <source>
        <dbReference type="Proteomes" id="UP000623467"/>
    </source>
</evidence>
<keyword evidence="2" id="KW-0472">Membrane</keyword>
<keyword evidence="2" id="KW-1133">Transmembrane helix</keyword>
<dbReference type="EMBL" id="JACAZH010000008">
    <property type="protein sequence ID" value="KAF7361524.1"/>
    <property type="molecule type" value="Genomic_DNA"/>
</dbReference>
<organism evidence="3 4">
    <name type="scientific">Mycena sanguinolenta</name>
    <dbReference type="NCBI Taxonomy" id="230812"/>
    <lineage>
        <taxon>Eukaryota</taxon>
        <taxon>Fungi</taxon>
        <taxon>Dikarya</taxon>
        <taxon>Basidiomycota</taxon>
        <taxon>Agaricomycotina</taxon>
        <taxon>Agaricomycetes</taxon>
        <taxon>Agaricomycetidae</taxon>
        <taxon>Agaricales</taxon>
        <taxon>Marasmiineae</taxon>
        <taxon>Mycenaceae</taxon>
        <taxon>Mycena</taxon>
    </lineage>
</organism>
<protein>
    <recommendedName>
        <fullName evidence="5">Transmembrane protein</fullName>
    </recommendedName>
</protein>
<evidence type="ECO:0000313" key="3">
    <source>
        <dbReference type="EMBL" id="KAF7361524.1"/>
    </source>
</evidence>
<keyword evidence="4" id="KW-1185">Reference proteome</keyword>
<comment type="caution">
    <text evidence="3">The sequence shown here is derived from an EMBL/GenBank/DDBJ whole genome shotgun (WGS) entry which is preliminary data.</text>
</comment>
<name>A0A8H7D455_9AGAR</name>
<reference evidence="3" key="1">
    <citation type="submission" date="2020-05" db="EMBL/GenBank/DDBJ databases">
        <title>Mycena genomes resolve the evolution of fungal bioluminescence.</title>
        <authorList>
            <person name="Tsai I.J."/>
        </authorList>
    </citation>
    <scope>NUCLEOTIDE SEQUENCE</scope>
    <source>
        <strain evidence="3">160909Yilan</strain>
    </source>
</reference>
<feature type="region of interest" description="Disordered" evidence="1">
    <location>
        <begin position="34"/>
        <end position="63"/>
    </location>
</feature>
<feature type="transmembrane region" description="Helical" evidence="2">
    <location>
        <begin position="73"/>
        <end position="94"/>
    </location>
</feature>
<evidence type="ECO:0000256" key="1">
    <source>
        <dbReference type="SAM" id="MobiDB-lite"/>
    </source>
</evidence>
<dbReference type="Proteomes" id="UP000623467">
    <property type="component" value="Unassembled WGS sequence"/>
</dbReference>
<evidence type="ECO:0008006" key="5">
    <source>
        <dbReference type="Google" id="ProtNLM"/>
    </source>
</evidence>
<proteinExistence type="predicted"/>
<feature type="compositionally biased region" description="Polar residues" evidence="1">
    <location>
        <begin position="41"/>
        <end position="52"/>
    </location>
</feature>